<name>A0A9D1RGT8_9BACT</name>
<gene>
    <name evidence="2" type="ORF">IAC47_04940</name>
</gene>
<dbReference type="AlphaFoldDB" id="A0A9D1RGT8"/>
<feature type="domain" description="Competence protein CoiA-like N-terminal" evidence="1">
    <location>
        <begin position="30"/>
        <end position="61"/>
    </location>
</feature>
<dbReference type="InterPro" id="IPR057253">
    <property type="entry name" value="CoiA-like_N"/>
</dbReference>
<dbReference type="EMBL" id="DXGG01000158">
    <property type="protein sequence ID" value="HIW87604.1"/>
    <property type="molecule type" value="Genomic_DNA"/>
</dbReference>
<accession>A0A9D1RGT8</accession>
<evidence type="ECO:0000313" key="2">
    <source>
        <dbReference type="EMBL" id="HIW87604.1"/>
    </source>
</evidence>
<evidence type="ECO:0000259" key="1">
    <source>
        <dbReference type="Pfam" id="PF25164"/>
    </source>
</evidence>
<dbReference type="Pfam" id="PF25164">
    <property type="entry name" value="CoiA_N"/>
    <property type="match status" value="1"/>
</dbReference>
<dbReference type="Proteomes" id="UP000824267">
    <property type="component" value="Unassembled WGS sequence"/>
</dbReference>
<organism evidence="2 3">
    <name type="scientific">Candidatus Onthomorpha intestinigallinarum</name>
    <dbReference type="NCBI Taxonomy" id="2840880"/>
    <lineage>
        <taxon>Bacteria</taxon>
        <taxon>Pseudomonadati</taxon>
        <taxon>Bacteroidota</taxon>
        <taxon>Bacteroidia</taxon>
        <taxon>Bacteroidales</taxon>
        <taxon>Candidatus Onthomorpha</taxon>
    </lineage>
</organism>
<evidence type="ECO:0000313" key="3">
    <source>
        <dbReference type="Proteomes" id="UP000824267"/>
    </source>
</evidence>
<sequence>MISEILTYALDKEGNLKHIDDVPNGNGCGCICPACKQPLQARNEGSKRMHHFAHQSGVDCPNACETSIHLLAKEKIQKAFYGPKSITFSFEYTSYCKLFDKCQYFRYGYGDCIQKTTRRFDLSEFYDTCEQEVPYDTTRRRSDLKFSSSTHPDRKPVYLEIFVTHASEDAKLHSGEKIIEAKIESENDIDEIIKNGLIESLKQDDKAGNDNQSLKVSFWGFINKDYNYTNCNSEIEFSRYILFPSGKFSCRQDCSLCNEVRKTKPNSLYEIYFHTPVAFGIHEIAKWMGFLKFGIRNCLMCKNIVENNDGDKICRLYKCLGISNNEKHDNARAKTCSRFILNQEEMEECLKKVENKEIPPITEFYSGKNI</sequence>
<comment type="caution">
    <text evidence="2">The sequence shown here is derived from an EMBL/GenBank/DDBJ whole genome shotgun (WGS) entry which is preliminary data.</text>
</comment>
<proteinExistence type="predicted"/>
<protein>
    <recommendedName>
        <fullName evidence="1">Competence protein CoiA-like N-terminal domain-containing protein</fullName>
    </recommendedName>
</protein>
<reference evidence="2" key="1">
    <citation type="journal article" date="2021" name="PeerJ">
        <title>Extensive microbial diversity within the chicken gut microbiome revealed by metagenomics and culture.</title>
        <authorList>
            <person name="Gilroy R."/>
            <person name="Ravi A."/>
            <person name="Getino M."/>
            <person name="Pursley I."/>
            <person name="Horton D.L."/>
            <person name="Alikhan N.F."/>
            <person name="Baker D."/>
            <person name="Gharbi K."/>
            <person name="Hall N."/>
            <person name="Watson M."/>
            <person name="Adriaenssens E.M."/>
            <person name="Foster-Nyarko E."/>
            <person name="Jarju S."/>
            <person name="Secka A."/>
            <person name="Antonio M."/>
            <person name="Oren A."/>
            <person name="Chaudhuri R.R."/>
            <person name="La Ragione R."/>
            <person name="Hildebrand F."/>
            <person name="Pallen M.J."/>
        </authorList>
    </citation>
    <scope>NUCLEOTIDE SEQUENCE</scope>
    <source>
        <strain evidence="2">Gambia16-930</strain>
    </source>
</reference>
<reference evidence="2" key="2">
    <citation type="submission" date="2021-04" db="EMBL/GenBank/DDBJ databases">
        <authorList>
            <person name="Gilroy R."/>
        </authorList>
    </citation>
    <scope>NUCLEOTIDE SEQUENCE</scope>
    <source>
        <strain evidence="2">Gambia16-930</strain>
    </source>
</reference>